<dbReference type="SUPFAM" id="SSF74653">
    <property type="entry name" value="TolA/TonB C-terminal domain"/>
    <property type="match status" value="1"/>
</dbReference>
<accession>A0AAD1D415</accession>
<feature type="signal peptide" evidence="1">
    <location>
        <begin position="1"/>
        <end position="24"/>
    </location>
</feature>
<keyword evidence="1" id="KW-0732">Signal</keyword>
<evidence type="ECO:0008006" key="6">
    <source>
        <dbReference type="Google" id="ProtNLM"/>
    </source>
</evidence>
<reference evidence="2 4" key="1">
    <citation type="submission" date="2018-06" db="EMBL/GenBank/DDBJ databases">
        <title>Complete Genome Sequence of the Microcystin-Degrading Bacterium Sphingosinicella microcystinivorans Strain B-9.</title>
        <authorList>
            <person name="Jin H."/>
            <person name="Nishizawa T."/>
            <person name="Guo Y."/>
            <person name="Nishizawa A."/>
            <person name="Park H."/>
            <person name="Kato H."/>
            <person name="Tsuji K."/>
            <person name="Harada K."/>
        </authorList>
    </citation>
    <scope>NUCLEOTIDE SEQUENCE [LARGE SCALE GENOMIC DNA]</scope>
    <source>
        <strain evidence="2 4">B9</strain>
    </source>
</reference>
<organism evidence="2 4">
    <name type="scientific">Sphingosinicella microcystinivorans</name>
    <dbReference type="NCBI Taxonomy" id="335406"/>
    <lineage>
        <taxon>Bacteria</taxon>
        <taxon>Pseudomonadati</taxon>
        <taxon>Pseudomonadota</taxon>
        <taxon>Alphaproteobacteria</taxon>
        <taxon>Sphingomonadales</taxon>
        <taxon>Sphingosinicellaceae</taxon>
        <taxon>Sphingosinicella</taxon>
    </lineage>
</organism>
<evidence type="ECO:0000313" key="5">
    <source>
        <dbReference type="Proteomes" id="UP000276029"/>
    </source>
</evidence>
<dbReference type="Proteomes" id="UP000275727">
    <property type="component" value="Chromosome"/>
</dbReference>
<dbReference type="EMBL" id="RBWX01000012">
    <property type="protein sequence ID" value="RKS85022.1"/>
    <property type="molecule type" value="Genomic_DNA"/>
</dbReference>
<dbReference type="KEGG" id="smic:SmB9_09780"/>
<evidence type="ECO:0000256" key="1">
    <source>
        <dbReference type="SAM" id="SignalP"/>
    </source>
</evidence>
<feature type="chain" id="PRO_5042023295" description="TonB-like protein" evidence="1">
    <location>
        <begin position="25"/>
        <end position="297"/>
    </location>
</feature>
<evidence type="ECO:0000313" key="4">
    <source>
        <dbReference type="Proteomes" id="UP000275727"/>
    </source>
</evidence>
<evidence type="ECO:0000313" key="3">
    <source>
        <dbReference type="EMBL" id="RKS85022.1"/>
    </source>
</evidence>
<dbReference type="AlphaFoldDB" id="A0AAD1D415"/>
<evidence type="ECO:0000313" key="2">
    <source>
        <dbReference type="EMBL" id="BBE33320.1"/>
    </source>
</evidence>
<dbReference type="EMBL" id="AP018711">
    <property type="protein sequence ID" value="BBE33320.1"/>
    <property type="molecule type" value="Genomic_DNA"/>
</dbReference>
<protein>
    <recommendedName>
        <fullName evidence="6">TonB-like protein</fullName>
    </recommendedName>
</protein>
<proteinExistence type="predicted"/>
<gene>
    <name evidence="3" type="ORF">DFR51_3622</name>
    <name evidence="2" type="ORF">SmB9_09780</name>
</gene>
<keyword evidence="5" id="KW-1185">Reference proteome</keyword>
<dbReference type="RefSeq" id="WP_126494521.1">
    <property type="nucleotide sequence ID" value="NZ_AP018711.1"/>
</dbReference>
<reference evidence="3 5" key="2">
    <citation type="submission" date="2018-10" db="EMBL/GenBank/DDBJ databases">
        <title>Genomic Encyclopedia of Type Strains, Phase IV (KMG-IV): sequencing the most valuable type-strain genomes for metagenomic binning, comparative biology and taxonomic classification.</title>
        <authorList>
            <person name="Goeker M."/>
        </authorList>
    </citation>
    <scope>NUCLEOTIDE SEQUENCE [LARGE SCALE GENOMIC DNA]</scope>
    <source>
        <strain evidence="3 5">DSM 19791</strain>
    </source>
</reference>
<name>A0AAD1D415_SPHMI</name>
<dbReference type="Proteomes" id="UP000276029">
    <property type="component" value="Unassembled WGS sequence"/>
</dbReference>
<sequence length="297" mass="32129">MYQSFLGRLALLFSLVGIPGAAMADYAPMSAEDYNRGVLREHNISPGTIRFTPLRSEQVGPLNISYSAMRGENSISAVIMLTNRTGNAYCTYTKARILFDGSEKGVLEDGSYKEFIILPHSSILIKRAVIHNAGRLVETEAGYELAAWRGDMAKPAGTGQRCGPNEPAQYKSWKAKPFGKGGDLVFDLVPTRPAPTSVDYPPAVPKSNPGTWLSFANLDPELKKRMPRSLRVNVRLTVGKDGRVTGCTHDGNGPAGKPFGDAACKSMSIRARFKPPIDAAGNPAVGVFETHATWQSN</sequence>